<feature type="transmembrane region" description="Helical" evidence="1">
    <location>
        <begin position="204"/>
        <end position="226"/>
    </location>
</feature>
<evidence type="ECO:0000313" key="2">
    <source>
        <dbReference type="EMBL" id="QVL21019.1"/>
    </source>
</evidence>
<proteinExistence type="predicted"/>
<evidence type="ECO:0000256" key="1">
    <source>
        <dbReference type="SAM" id="Phobius"/>
    </source>
</evidence>
<evidence type="ECO:0000313" key="3">
    <source>
        <dbReference type="Proteomes" id="UP000678154"/>
    </source>
</evidence>
<keyword evidence="1" id="KW-1133">Transmembrane helix</keyword>
<gene>
    <name evidence="2" type="ORF">KH389_10740</name>
</gene>
<organism evidence="2 3">
    <name type="scientific">Pseudomonas qingdaonensis</name>
    <dbReference type="NCBI Taxonomy" id="2056231"/>
    <lineage>
        <taxon>Bacteria</taxon>
        <taxon>Pseudomonadati</taxon>
        <taxon>Pseudomonadota</taxon>
        <taxon>Gammaproteobacteria</taxon>
        <taxon>Pseudomonadales</taxon>
        <taxon>Pseudomonadaceae</taxon>
        <taxon>Pseudomonas</taxon>
    </lineage>
</organism>
<dbReference type="Pfam" id="PF24838">
    <property type="entry name" value="8xMP"/>
    <property type="match status" value="1"/>
</dbReference>
<sequence>MAEDKPLAHRPELQKLQHLERAGLNVNTADEAINFAADELKAWTRIYELCLELRNFEITQLVQRNNFFMIFQGVLFAGVCQSAGQIPIVSFVVCAVGLVVSLLQAGMASGAKYWQAHWEVNTRHAELELVNMLKVHGKLSNKIAESELSVDPVVQSRLKRREWLIHLFKENYNKDEIRKSLGVHWFKRRLINKMIMHHFSASRIPIYVGLFLAFFWFVLLLCTLRFDAFDFKVLDVIVGFQAKKPV</sequence>
<keyword evidence="3" id="KW-1185">Reference proteome</keyword>
<name>A0ABX8DXI0_9PSED</name>
<keyword evidence="1" id="KW-0812">Transmembrane</keyword>
<dbReference type="EMBL" id="CP074676">
    <property type="protein sequence ID" value="QVL21019.1"/>
    <property type="molecule type" value="Genomic_DNA"/>
</dbReference>
<dbReference type="GeneID" id="87480725"/>
<feature type="transmembrane region" description="Helical" evidence="1">
    <location>
        <begin position="70"/>
        <end position="103"/>
    </location>
</feature>
<keyword evidence="1" id="KW-0472">Membrane</keyword>
<accession>A0ABX8DXI0</accession>
<reference evidence="2 3" key="1">
    <citation type="journal article" date="2016" name="J. Hazard. Mater.">
        <title>A newly isolated Pseudomonas putida S-1 strain for batch-mode-propanethiol degradation and continuous treatment of propanethiol-containing waste gas.</title>
        <authorList>
            <person name="Chen D.Z."/>
            <person name="Sun Y.M."/>
            <person name="Han L.M."/>
            <person name="Chen J."/>
            <person name="Ye J.X."/>
            <person name="Chen J.M."/>
        </authorList>
    </citation>
    <scope>NUCLEOTIDE SEQUENCE [LARGE SCALE GENOMIC DNA]</scope>
    <source>
        <strain evidence="2 3">S-1</strain>
    </source>
</reference>
<evidence type="ECO:0008006" key="4">
    <source>
        <dbReference type="Google" id="ProtNLM"/>
    </source>
</evidence>
<dbReference type="InterPro" id="IPR056918">
    <property type="entry name" value="8xMP"/>
</dbReference>
<dbReference type="Proteomes" id="UP000678154">
    <property type="component" value="Chromosome"/>
</dbReference>
<dbReference type="RefSeq" id="WP_213607329.1">
    <property type="nucleotide sequence ID" value="NZ_CP074676.1"/>
</dbReference>
<protein>
    <recommendedName>
        <fullName evidence="4">SMODS and SLOG-associating 2TM effector domain-containing protein</fullName>
    </recommendedName>
</protein>